<feature type="compositionally biased region" description="Basic and acidic residues" evidence="1">
    <location>
        <begin position="82"/>
        <end position="126"/>
    </location>
</feature>
<reference evidence="2" key="1">
    <citation type="submission" date="2020-02" db="EMBL/GenBank/DDBJ databases">
        <authorList>
            <person name="Meier V. D."/>
        </authorList>
    </citation>
    <scope>NUCLEOTIDE SEQUENCE</scope>
    <source>
        <strain evidence="2">AVDCRST_MAG40</strain>
    </source>
</reference>
<dbReference type="EMBL" id="CADCTX010000507">
    <property type="protein sequence ID" value="CAA9324410.1"/>
    <property type="molecule type" value="Genomic_DNA"/>
</dbReference>
<protein>
    <submittedName>
        <fullName evidence="2">Transcription termination factor Rho</fullName>
    </submittedName>
</protein>
<feature type="region of interest" description="Disordered" evidence="1">
    <location>
        <begin position="1"/>
        <end position="175"/>
    </location>
</feature>
<sequence>RARARAPAGGDGQGRGDRARLDHAAGPVAQHRRARDRAHDVGRPRLDGDGAPQGVLRLGAVGGRVGGGRVAHDHRHRARGNRVADGRRDLRGVQGDGELRDQARSLARRAADLPGDRHRDERDAARGEAVPPRPARRGVHPAPRAAPDAAAGGDGVADQADREHAEQRRVARGAL</sequence>
<accession>A0A6J4L6S6</accession>
<feature type="compositionally biased region" description="Low complexity" evidence="1">
    <location>
        <begin position="141"/>
        <end position="151"/>
    </location>
</feature>
<feature type="compositionally biased region" description="Basic and acidic residues" evidence="1">
    <location>
        <begin position="14"/>
        <end position="23"/>
    </location>
</feature>
<organism evidence="2">
    <name type="scientific">uncultured Gemmatimonadaceae bacterium</name>
    <dbReference type="NCBI Taxonomy" id="246130"/>
    <lineage>
        <taxon>Bacteria</taxon>
        <taxon>Pseudomonadati</taxon>
        <taxon>Gemmatimonadota</taxon>
        <taxon>Gemmatimonadia</taxon>
        <taxon>Gemmatimonadales</taxon>
        <taxon>Gemmatimonadaceae</taxon>
        <taxon>environmental samples</taxon>
    </lineage>
</organism>
<name>A0A6J4L6S6_9BACT</name>
<feature type="compositionally biased region" description="Basic and acidic residues" evidence="1">
    <location>
        <begin position="159"/>
        <end position="169"/>
    </location>
</feature>
<gene>
    <name evidence="2" type="ORF">AVDCRST_MAG40-1620</name>
</gene>
<feature type="non-terminal residue" evidence="2">
    <location>
        <position position="175"/>
    </location>
</feature>
<feature type="compositionally biased region" description="Gly residues" evidence="1">
    <location>
        <begin position="60"/>
        <end position="69"/>
    </location>
</feature>
<dbReference type="AlphaFoldDB" id="A0A6J4L6S6"/>
<proteinExistence type="predicted"/>
<feature type="non-terminal residue" evidence="2">
    <location>
        <position position="1"/>
    </location>
</feature>
<feature type="compositionally biased region" description="Basic and acidic residues" evidence="1">
    <location>
        <begin position="37"/>
        <end position="48"/>
    </location>
</feature>
<evidence type="ECO:0000256" key="1">
    <source>
        <dbReference type="SAM" id="MobiDB-lite"/>
    </source>
</evidence>
<evidence type="ECO:0000313" key="2">
    <source>
        <dbReference type="EMBL" id="CAA9324410.1"/>
    </source>
</evidence>